<reference evidence="3" key="1">
    <citation type="journal article" date="2019" name="J. Bacteriol.">
        <title>A Mutagenic Screen Identifies a TonB-Dependent Receptor Required for the Lanthanide Metal Switch in the Type I Methanotroph 'Methylotuvimicrobium buryatense' 5GB1C.</title>
        <authorList>
            <person name="Groom J.D."/>
            <person name="Ford S.M."/>
            <person name="Pesesky M.W."/>
            <person name="Lidstrom M.E."/>
        </authorList>
    </citation>
    <scope>NUCLEOTIDE SEQUENCE [LARGE SCALE GENOMIC DNA]</scope>
    <source>
        <strain evidence="3">5GB1C</strain>
    </source>
</reference>
<dbReference type="SUPFAM" id="SSF111331">
    <property type="entry name" value="NAD kinase/diacylglycerol kinase-like"/>
    <property type="match status" value="1"/>
</dbReference>
<protein>
    <submittedName>
        <fullName evidence="2">DUF389 domain-containing protein</fullName>
    </submittedName>
</protein>
<dbReference type="STRING" id="675511.GCA_000341735_00332"/>
<feature type="transmembrane region" description="Helical" evidence="1">
    <location>
        <begin position="480"/>
        <end position="501"/>
    </location>
</feature>
<dbReference type="Proteomes" id="UP000305881">
    <property type="component" value="Chromosome"/>
</dbReference>
<keyword evidence="3" id="KW-1185">Reference proteome</keyword>
<evidence type="ECO:0000313" key="2">
    <source>
        <dbReference type="EMBL" id="QCW83151.1"/>
    </source>
</evidence>
<dbReference type="OrthoDB" id="9790659at2"/>
<sequence>MTPTEKTLLIHQQPENSVRLRSALEAAIHYGGELEPVLLDEFMNDPAAFLGGRTHVVSLLTNSELSQLLREAHRYQFSVGLLPAKDKSIICRLFNIAEQIEDAVPRALDPALAYPVDLLLCNDEAVIWTVLIGEAPFITMRQHTYEKKPLREQVNEFIASIPNLSKLKPFELTVTTEKGQHIETAVTGVLVIENDIETLAANLINESISSQDGKLSAIFLAPSSVMEFLNFLMIAIYCKLRAVSHLPKAVGYIKSATLELSSPNSFSYAIDSRQRKAERISLKTIPQGIAINVGERYKAVHKVIHDDAKDTAKIKPLRHSAEHVNRLKKRMPFFSTAIESDFKELFLMLRDNAKLSGPYISLMILSSMLATFGLYLNSSPVVVGAMVLAPLMGPIVSLSMGILRNDSKLLRSGMTVFGIGIALGLFVSIITALLIPYEQLTPEIRARSQPSLLDLGVAIISGSAAAYTHAKATLLRTLPGVAIAVALVPPLCSMGIGIAWWDWNIISGTGLLFLTNFAGIALAAAITFLFLGYSTIFRVNRGLGLSLLLLFLVSVPLYHSFVNTAVHSRITNAINAKTYKVNDKTIEVDDVEVVSIGKKVRLSVKLHSSDPLVSEDVAALRDYISKQIERPVLLDASFSILQ</sequence>
<dbReference type="EMBL" id="CP035467">
    <property type="protein sequence ID" value="QCW83151.1"/>
    <property type="molecule type" value="Genomic_DNA"/>
</dbReference>
<feature type="transmembrane region" description="Helical" evidence="1">
    <location>
        <begin position="543"/>
        <end position="561"/>
    </location>
</feature>
<dbReference type="InterPro" id="IPR016064">
    <property type="entry name" value="NAD/diacylglycerol_kinase_sf"/>
</dbReference>
<dbReference type="PANTHER" id="PTHR20992:SF9">
    <property type="entry name" value="AT15442P-RELATED"/>
    <property type="match status" value="1"/>
</dbReference>
<evidence type="ECO:0000256" key="1">
    <source>
        <dbReference type="SAM" id="Phobius"/>
    </source>
</evidence>
<name>A0A4P9US11_METBY</name>
<gene>
    <name evidence="2" type="ORF">EQU24_13575</name>
</gene>
<feature type="transmembrane region" description="Helical" evidence="1">
    <location>
        <begin position="357"/>
        <end position="376"/>
    </location>
</feature>
<feature type="transmembrane region" description="Helical" evidence="1">
    <location>
        <begin position="415"/>
        <end position="437"/>
    </location>
</feature>
<dbReference type="KEGG" id="mbur:EQU24_13575"/>
<keyword evidence="1" id="KW-1133">Transmembrane helix</keyword>
<dbReference type="Gene3D" id="2.60.200.40">
    <property type="match status" value="1"/>
</dbReference>
<proteinExistence type="predicted"/>
<dbReference type="InterPro" id="IPR005240">
    <property type="entry name" value="DUF389"/>
</dbReference>
<feature type="transmembrane region" description="Helical" evidence="1">
    <location>
        <begin position="513"/>
        <end position="531"/>
    </location>
</feature>
<organism evidence="2 3">
    <name type="scientific">Methylotuvimicrobium buryatense</name>
    <name type="common">Methylomicrobium buryatense</name>
    <dbReference type="NCBI Taxonomy" id="95641"/>
    <lineage>
        <taxon>Bacteria</taxon>
        <taxon>Pseudomonadati</taxon>
        <taxon>Pseudomonadota</taxon>
        <taxon>Gammaproteobacteria</taxon>
        <taxon>Methylococcales</taxon>
        <taxon>Methylococcaceae</taxon>
        <taxon>Methylotuvimicrobium</taxon>
    </lineage>
</organism>
<evidence type="ECO:0000313" key="3">
    <source>
        <dbReference type="Proteomes" id="UP000305881"/>
    </source>
</evidence>
<dbReference type="AlphaFoldDB" id="A0A4P9US11"/>
<keyword evidence="1" id="KW-0812">Transmembrane</keyword>
<dbReference type="RefSeq" id="WP_017838980.1">
    <property type="nucleotide sequence ID" value="NZ_CP035467.1"/>
</dbReference>
<dbReference type="PANTHER" id="PTHR20992">
    <property type="entry name" value="AT15442P-RELATED"/>
    <property type="match status" value="1"/>
</dbReference>
<keyword evidence="1" id="KW-0472">Membrane</keyword>
<accession>A0A4P9US11</accession>
<feature type="transmembrane region" description="Helical" evidence="1">
    <location>
        <begin position="382"/>
        <end position="403"/>
    </location>
</feature>
<dbReference type="Pfam" id="PF04087">
    <property type="entry name" value="DUF389"/>
    <property type="match status" value="1"/>
</dbReference>